<keyword evidence="2" id="KW-1185">Reference proteome</keyword>
<dbReference type="OrthoDB" id="5343880at2"/>
<dbReference type="Proteomes" id="UP000326944">
    <property type="component" value="Chromosome"/>
</dbReference>
<evidence type="ECO:0000313" key="1">
    <source>
        <dbReference type="EMBL" id="QFR48268.1"/>
    </source>
</evidence>
<reference evidence="1 2" key="1">
    <citation type="submission" date="2019-09" db="EMBL/GenBank/DDBJ databases">
        <title>Sulfurimonas gotlandica sp. nov., a chemoautotrophic and psychrotolerant epsilonproteobacterium isolated from a pelagic redoxcline, and an emended description of the genus Sulfurimonas.</title>
        <authorList>
            <person name="Wang S."/>
            <person name="Jiang L."/>
            <person name="Shao S."/>
        </authorList>
    </citation>
    <scope>NUCLEOTIDE SEQUENCE [LARGE SCALE GENOMIC DNA]</scope>
    <source>
        <strain evidence="1 2">GYSZ_1</strain>
    </source>
</reference>
<dbReference type="RefSeq" id="WP_152306211.1">
    <property type="nucleotide sequence ID" value="NZ_CP043617.1"/>
</dbReference>
<evidence type="ECO:0000313" key="2">
    <source>
        <dbReference type="Proteomes" id="UP000326944"/>
    </source>
</evidence>
<protein>
    <submittedName>
        <fullName evidence="1">Uncharacterized protein</fullName>
    </submittedName>
</protein>
<organism evidence="1 2">
    <name type="scientific">Sulfurimonas lithotrophica</name>
    <dbReference type="NCBI Taxonomy" id="2590022"/>
    <lineage>
        <taxon>Bacteria</taxon>
        <taxon>Pseudomonadati</taxon>
        <taxon>Campylobacterota</taxon>
        <taxon>Epsilonproteobacteria</taxon>
        <taxon>Campylobacterales</taxon>
        <taxon>Sulfurimonadaceae</taxon>
        <taxon>Sulfurimonas</taxon>
    </lineage>
</organism>
<gene>
    <name evidence="1" type="ORF">FJR48_00425</name>
</gene>
<dbReference type="EMBL" id="CP043617">
    <property type="protein sequence ID" value="QFR48268.1"/>
    <property type="molecule type" value="Genomic_DNA"/>
</dbReference>
<dbReference type="AlphaFoldDB" id="A0A5P8NXX0"/>
<proteinExistence type="predicted"/>
<accession>A0A5P8NXX0</accession>
<sequence>MCNFNKHDEDTKAFIHLFMKKASQNVGGVNFLLNLIEAIKQNRPNALILAEKKVISKEAKIEWNKVVFKDKFDVLEEIIRSHKSNEGYNFNILEEDNSKKSKKILNMVKTLAPLEFTVSANDGDGFNFKIFDKLEDDFVSINPIFVAIFFCSSEFTKKALKYEMV</sequence>
<dbReference type="KEGG" id="sulg:FJR48_00425"/>
<name>A0A5P8NXX0_9BACT</name>